<feature type="signal peptide" evidence="1">
    <location>
        <begin position="1"/>
        <end position="33"/>
    </location>
</feature>
<dbReference type="EMBL" id="LWDX02042246">
    <property type="protein sequence ID" value="OEL23534.1"/>
    <property type="molecule type" value="Genomic_DNA"/>
</dbReference>
<dbReference type="OrthoDB" id="690548at2759"/>
<protein>
    <recommendedName>
        <fullName evidence="4">Prolamin-like domain-containing protein</fullName>
    </recommendedName>
</protein>
<dbReference type="Proteomes" id="UP000095767">
    <property type="component" value="Unassembled WGS sequence"/>
</dbReference>
<evidence type="ECO:0008006" key="4">
    <source>
        <dbReference type="Google" id="ProtNLM"/>
    </source>
</evidence>
<gene>
    <name evidence="2" type="ORF">BAE44_0015449</name>
</gene>
<keyword evidence="1" id="KW-0732">Signal</keyword>
<organism evidence="2 3">
    <name type="scientific">Dichanthelium oligosanthes</name>
    <dbReference type="NCBI Taxonomy" id="888268"/>
    <lineage>
        <taxon>Eukaryota</taxon>
        <taxon>Viridiplantae</taxon>
        <taxon>Streptophyta</taxon>
        <taxon>Embryophyta</taxon>
        <taxon>Tracheophyta</taxon>
        <taxon>Spermatophyta</taxon>
        <taxon>Magnoliopsida</taxon>
        <taxon>Liliopsida</taxon>
        <taxon>Poales</taxon>
        <taxon>Poaceae</taxon>
        <taxon>PACMAD clade</taxon>
        <taxon>Panicoideae</taxon>
        <taxon>Panicodae</taxon>
        <taxon>Paniceae</taxon>
        <taxon>Dichantheliinae</taxon>
        <taxon>Dichanthelium</taxon>
    </lineage>
</organism>
<evidence type="ECO:0000313" key="3">
    <source>
        <dbReference type="Proteomes" id="UP000095767"/>
    </source>
</evidence>
<evidence type="ECO:0000256" key="1">
    <source>
        <dbReference type="SAM" id="SignalP"/>
    </source>
</evidence>
<comment type="caution">
    <text evidence="2">The sequence shown here is derived from an EMBL/GenBank/DDBJ whole genome shotgun (WGS) entry which is preliminary data.</text>
</comment>
<accession>A0A1E5VEV1</accession>
<feature type="chain" id="PRO_5009188036" description="Prolamin-like domain-containing protein" evidence="1">
    <location>
        <begin position="34"/>
        <end position="130"/>
    </location>
</feature>
<evidence type="ECO:0000313" key="2">
    <source>
        <dbReference type="EMBL" id="OEL23534.1"/>
    </source>
</evidence>
<sequence length="130" mass="13810">MAAAASSAAVLKVAVFAACMALVLLSMGLPTMADMQDDCLASCGPKCDRQVSEFRRNIVDSFPLLNLLYETCKVRLYMECTHSCMVICTRNTLTPVAGHPHAGAAGQPPATTTTVQAILIDASVLLLKCY</sequence>
<name>A0A1E5VEV1_9POAL</name>
<keyword evidence="3" id="KW-1185">Reference proteome</keyword>
<reference evidence="2 3" key="1">
    <citation type="submission" date="2016-09" db="EMBL/GenBank/DDBJ databases">
        <title>The draft genome of Dichanthelium oligosanthes: A C3 panicoid grass species.</title>
        <authorList>
            <person name="Studer A.J."/>
            <person name="Schnable J.C."/>
            <person name="Brutnell T.P."/>
        </authorList>
    </citation>
    <scope>NUCLEOTIDE SEQUENCE [LARGE SCALE GENOMIC DNA]</scope>
    <source>
        <strain evidence="3">cv. Kellogg 1175</strain>
        <tissue evidence="2">Leaf</tissue>
    </source>
</reference>
<proteinExistence type="predicted"/>
<dbReference type="AlphaFoldDB" id="A0A1E5VEV1"/>